<feature type="domain" description="SSD" evidence="8">
    <location>
        <begin position="624"/>
        <end position="751"/>
    </location>
</feature>
<evidence type="ECO:0000256" key="2">
    <source>
        <dbReference type="ARBA" id="ARBA00010157"/>
    </source>
</evidence>
<dbReference type="PANTHER" id="PTHR33406:SF6">
    <property type="entry name" value="MEMBRANE PROTEIN YDGH-RELATED"/>
    <property type="match status" value="1"/>
</dbReference>
<dbReference type="PATRIC" id="fig|1195246.3.peg.1954"/>
<comment type="similarity">
    <text evidence="2">Belongs to the resistance-nodulation-cell division (RND) (TC 2.A.6) family. MmpL subfamily.</text>
</comment>
<evidence type="ECO:0000256" key="4">
    <source>
        <dbReference type="ARBA" id="ARBA00022692"/>
    </source>
</evidence>
<keyword evidence="10" id="KW-1185">Reference proteome</keyword>
<dbReference type="InterPro" id="IPR000731">
    <property type="entry name" value="SSD"/>
</dbReference>
<dbReference type="RefSeq" id="WP_008984824.1">
    <property type="nucleotide sequence ID" value="NZ_AKKU01000017.1"/>
</dbReference>
<organism evidence="9 10">
    <name type="scientific">Alishewanella agri BL06</name>
    <dbReference type="NCBI Taxonomy" id="1195246"/>
    <lineage>
        <taxon>Bacteria</taxon>
        <taxon>Pseudomonadati</taxon>
        <taxon>Pseudomonadota</taxon>
        <taxon>Gammaproteobacteria</taxon>
        <taxon>Alteromonadales</taxon>
        <taxon>Alteromonadaceae</taxon>
        <taxon>Alishewanella</taxon>
    </lineage>
</organism>
<evidence type="ECO:0000256" key="7">
    <source>
        <dbReference type="SAM" id="Phobius"/>
    </source>
</evidence>
<dbReference type="AlphaFoldDB" id="I9DR55"/>
<feature type="transmembrane region" description="Helical" evidence="7">
    <location>
        <begin position="245"/>
        <end position="267"/>
    </location>
</feature>
<accession>I9DR55</accession>
<proteinExistence type="inferred from homology"/>
<feature type="transmembrane region" description="Helical" evidence="7">
    <location>
        <begin position="624"/>
        <end position="646"/>
    </location>
</feature>
<sequence length="769" mass="84400">MASVQPLILRGRWLILALSLCFIVLSSIGLGQLYFRGDYRIFFAKDNPQLQAFEQMQLEFNKSDNILIGIAPRSGDVFQPEMLQLIREYTEAAWQTPYSIRVDSLSNFQHTTAEVDDLVVADLVPNSQLSAAERLVIRDIAIAEPALVNRLVAANGKVTAINITVQLPEPTQQQQVTEIWSFVSDLSAQFAARYPNVEFHHTGIIALNYAFASEAEQDVRALVPIMLAAIMLMLAVLLRSIAGALATLLIIVVTVTSTLGIAGWLGLFMSTATVNVPTILMTLAVADSVHLLASMQFALADGKTKSQAIQYSLQRNWQPVVITSVTTAIGFLTLNFSEVPILRDLGNLTALGVMLACVFSLTLLPVLMQFLPLRAATIQQSSGTMARLSEWVIQRQRLLLWGFVLVTLLCTALLPLNRVNDEPNKYFASSTSFRQANDFMEQNLSGFTSIDFALNGGVAGAVNQPELLQALESFSNWLAEQPEVMHVNTLSDVLKRLNKNMHQDDLAFYRLPETAAEAAQYLLLYEMSLPFGLDLNNQLNIDKSATRLTATLYNLGSKELIALEQRALAYFAANWPDYQLSAASAALMFAYIGERNMASMLTTLPLALLLISILLVVSLRSWRLGLISIIPNLVPALIGFGLWGLLVGEINLALSVVASMSLGIIVDDTVHFLSKYRHAREEGRDSEQAVRYAFHSVGRALCITTLVLVAGFAVLMFSGFRLNSDMGLLTSGIILIALLVDLLFLPACLLKLDKTGRTADVSPATTKHS</sequence>
<dbReference type="EMBL" id="AKKU01000017">
    <property type="protein sequence ID" value="EIW88520.1"/>
    <property type="molecule type" value="Genomic_DNA"/>
</dbReference>
<feature type="domain" description="SSD" evidence="8">
    <location>
        <begin position="244"/>
        <end position="370"/>
    </location>
</feature>
<keyword evidence="4 7" id="KW-0812">Transmembrane</keyword>
<evidence type="ECO:0000256" key="3">
    <source>
        <dbReference type="ARBA" id="ARBA00022475"/>
    </source>
</evidence>
<gene>
    <name evidence="9" type="ORF">AGRI_09911</name>
</gene>
<dbReference type="SUPFAM" id="SSF82866">
    <property type="entry name" value="Multidrug efflux transporter AcrB transmembrane domain"/>
    <property type="match status" value="2"/>
</dbReference>
<evidence type="ECO:0000256" key="6">
    <source>
        <dbReference type="ARBA" id="ARBA00023136"/>
    </source>
</evidence>
<comment type="caution">
    <text evidence="9">The sequence shown here is derived from an EMBL/GenBank/DDBJ whole genome shotgun (WGS) entry which is preliminary data.</text>
</comment>
<protein>
    <recommendedName>
        <fullName evidence="8">SSD domain-containing protein</fullName>
    </recommendedName>
</protein>
<keyword evidence="5 7" id="KW-1133">Transmembrane helix</keyword>
<dbReference type="PANTHER" id="PTHR33406">
    <property type="entry name" value="MEMBRANE PROTEIN MJ1562-RELATED"/>
    <property type="match status" value="1"/>
</dbReference>
<dbReference type="Gene3D" id="1.20.1640.10">
    <property type="entry name" value="Multidrug efflux transporter AcrB transmembrane domain"/>
    <property type="match status" value="2"/>
</dbReference>
<evidence type="ECO:0000313" key="9">
    <source>
        <dbReference type="EMBL" id="EIW88520.1"/>
    </source>
</evidence>
<feature type="transmembrane region" description="Helical" evidence="7">
    <location>
        <begin position="597"/>
        <end position="617"/>
    </location>
</feature>
<feature type="transmembrane region" description="Helical" evidence="7">
    <location>
        <begin position="221"/>
        <end position="238"/>
    </location>
</feature>
<feature type="transmembrane region" description="Helical" evidence="7">
    <location>
        <begin position="349"/>
        <end position="377"/>
    </location>
</feature>
<evidence type="ECO:0000256" key="5">
    <source>
        <dbReference type="ARBA" id="ARBA00022989"/>
    </source>
</evidence>
<dbReference type="InterPro" id="IPR050545">
    <property type="entry name" value="Mycobact_MmpL"/>
</dbReference>
<feature type="transmembrane region" description="Helical" evidence="7">
    <location>
        <begin position="279"/>
        <end position="299"/>
    </location>
</feature>
<evidence type="ECO:0000256" key="1">
    <source>
        <dbReference type="ARBA" id="ARBA00004651"/>
    </source>
</evidence>
<feature type="transmembrane region" description="Helical" evidence="7">
    <location>
        <begin position="726"/>
        <end position="750"/>
    </location>
</feature>
<dbReference type="eggNOG" id="COG1033">
    <property type="taxonomic scope" value="Bacteria"/>
</dbReference>
<keyword evidence="3" id="KW-1003">Cell membrane</keyword>
<comment type="subcellular location">
    <subcellularLocation>
        <location evidence="1">Cell membrane</location>
        <topology evidence="1">Multi-pass membrane protein</topology>
    </subcellularLocation>
</comment>
<reference evidence="9 10" key="1">
    <citation type="journal article" date="2012" name="J. Bacteriol.">
        <title>Genome Sequence of Pectin-Degrading Alishewanella agri, Isolated from Landfill Soil.</title>
        <authorList>
            <person name="Kim J."/>
            <person name="Jung J."/>
            <person name="Sung J.S."/>
            <person name="Chun J."/>
            <person name="Park W."/>
        </authorList>
    </citation>
    <scope>NUCLEOTIDE SEQUENCE [LARGE SCALE GENOMIC DNA]</scope>
    <source>
        <strain evidence="9 10">BL06</strain>
    </source>
</reference>
<dbReference type="InterPro" id="IPR004869">
    <property type="entry name" value="MMPL_dom"/>
</dbReference>
<name>I9DR55_9ALTE</name>
<dbReference type="PROSITE" id="PS50156">
    <property type="entry name" value="SSD"/>
    <property type="match status" value="2"/>
</dbReference>
<feature type="transmembrane region" description="Helical" evidence="7">
    <location>
        <begin position="652"/>
        <end position="674"/>
    </location>
</feature>
<feature type="transmembrane region" description="Helical" evidence="7">
    <location>
        <begin position="398"/>
        <end position="416"/>
    </location>
</feature>
<dbReference type="STRING" id="1195246.AGRI_09911"/>
<keyword evidence="6 7" id="KW-0472">Membrane</keyword>
<feature type="transmembrane region" description="Helical" evidence="7">
    <location>
        <begin position="700"/>
        <end position="720"/>
    </location>
</feature>
<evidence type="ECO:0000313" key="10">
    <source>
        <dbReference type="Proteomes" id="UP000035062"/>
    </source>
</evidence>
<dbReference type="Pfam" id="PF03176">
    <property type="entry name" value="MMPL"/>
    <property type="match status" value="2"/>
</dbReference>
<evidence type="ECO:0000259" key="8">
    <source>
        <dbReference type="PROSITE" id="PS50156"/>
    </source>
</evidence>
<feature type="transmembrane region" description="Helical" evidence="7">
    <location>
        <begin position="320"/>
        <end position="337"/>
    </location>
</feature>
<dbReference type="Proteomes" id="UP000035062">
    <property type="component" value="Unassembled WGS sequence"/>
</dbReference>
<dbReference type="GO" id="GO:0005886">
    <property type="term" value="C:plasma membrane"/>
    <property type="evidence" value="ECO:0007669"/>
    <property type="project" value="UniProtKB-SubCell"/>
</dbReference>